<feature type="transmembrane region" description="Helical" evidence="6">
    <location>
        <begin position="12"/>
        <end position="35"/>
    </location>
</feature>
<dbReference type="InterPro" id="IPR005178">
    <property type="entry name" value="Ostalpha/TMEM184C"/>
</dbReference>
<feature type="transmembrane region" description="Helical" evidence="6">
    <location>
        <begin position="116"/>
        <end position="138"/>
    </location>
</feature>
<dbReference type="PANTHER" id="PTHR23423">
    <property type="entry name" value="ORGANIC SOLUTE TRANSPORTER-RELATED"/>
    <property type="match status" value="1"/>
</dbReference>
<sequence length="342" mass="39584">IKHIKYSTNPILRKYTLIILGMIPVYATISFLGLVDKYYTTALDSLRECYESLVIYAFFEFLLAYLSKGQNHLLYIKEIAQKYPDNGTTNHLFPFKYCLKRWSVGKQFLFNNMIGVFQYVVIKLFCGVVIFILTFLGVYTPGHLSWSNGYPYIVLITNFSQIWAMYCLVMFYHQFKDDLKDIHPIAKLICIKSVVFFTFWQGIVISIFVKLEVITPTNSYTTEQIASSLQNFIICIEMLLAAILHKYAFPCIEFFDPRHISTVYKSYSDYFMEFIWPYAVLDNKDDDLENNNSEVRFDSSINSGGHDETTNVNTEGEMKGNTDSMTSVDGTLLDLTHVKSDE</sequence>
<keyword evidence="2 6" id="KW-0812">Transmembrane</keyword>
<protein>
    <submittedName>
        <fullName evidence="7">Transmembrane protein 184C-like protein</fullName>
    </submittedName>
</protein>
<dbReference type="GO" id="GO:0016020">
    <property type="term" value="C:membrane"/>
    <property type="evidence" value="ECO:0007669"/>
    <property type="project" value="UniProtKB-SubCell"/>
</dbReference>
<evidence type="ECO:0000256" key="6">
    <source>
        <dbReference type="SAM" id="Phobius"/>
    </source>
</evidence>
<evidence type="ECO:0000313" key="7">
    <source>
        <dbReference type="EMBL" id="AYV78971.1"/>
    </source>
</evidence>
<name>A0A3G4ZY78_9VIRU</name>
<reference evidence="7" key="1">
    <citation type="submission" date="2018-10" db="EMBL/GenBank/DDBJ databases">
        <title>Hidden diversity of soil giant viruses.</title>
        <authorList>
            <person name="Schulz F."/>
            <person name="Alteio L."/>
            <person name="Goudeau D."/>
            <person name="Ryan E.M."/>
            <person name="Malmstrom R.R."/>
            <person name="Blanchard J."/>
            <person name="Woyke T."/>
        </authorList>
    </citation>
    <scope>NUCLEOTIDE SEQUENCE</scope>
    <source>
        <strain evidence="7">EDV1</strain>
    </source>
</reference>
<proteinExistence type="predicted"/>
<feature type="region of interest" description="Disordered" evidence="5">
    <location>
        <begin position="295"/>
        <end position="326"/>
    </location>
</feature>
<keyword evidence="4 6" id="KW-0472">Membrane</keyword>
<evidence type="ECO:0000256" key="1">
    <source>
        <dbReference type="ARBA" id="ARBA00004141"/>
    </source>
</evidence>
<feature type="transmembrane region" description="Helical" evidence="6">
    <location>
        <begin position="150"/>
        <end position="173"/>
    </location>
</feature>
<evidence type="ECO:0000256" key="5">
    <source>
        <dbReference type="SAM" id="MobiDB-lite"/>
    </source>
</evidence>
<evidence type="ECO:0000256" key="2">
    <source>
        <dbReference type="ARBA" id="ARBA00022692"/>
    </source>
</evidence>
<accession>A0A3G4ZY78</accession>
<feature type="transmembrane region" description="Helical" evidence="6">
    <location>
        <begin position="50"/>
        <end position="67"/>
    </location>
</feature>
<dbReference type="Pfam" id="PF03619">
    <property type="entry name" value="Solute_trans_a"/>
    <property type="match status" value="1"/>
</dbReference>
<organism evidence="7">
    <name type="scientific">Edafosvirus sp</name>
    <dbReference type="NCBI Taxonomy" id="2487765"/>
    <lineage>
        <taxon>Viruses</taxon>
        <taxon>Varidnaviria</taxon>
        <taxon>Bamfordvirae</taxon>
        <taxon>Nucleocytoviricota</taxon>
        <taxon>Megaviricetes</taxon>
        <taxon>Imitervirales</taxon>
        <taxon>Mimiviridae</taxon>
        <taxon>Klosneuvirinae</taxon>
    </lineage>
</organism>
<feature type="non-terminal residue" evidence="7">
    <location>
        <position position="1"/>
    </location>
</feature>
<dbReference type="EMBL" id="MK072128">
    <property type="protein sequence ID" value="AYV78971.1"/>
    <property type="molecule type" value="Genomic_DNA"/>
</dbReference>
<feature type="transmembrane region" description="Helical" evidence="6">
    <location>
        <begin position="229"/>
        <end position="249"/>
    </location>
</feature>
<evidence type="ECO:0000256" key="3">
    <source>
        <dbReference type="ARBA" id="ARBA00022989"/>
    </source>
</evidence>
<evidence type="ECO:0000256" key="4">
    <source>
        <dbReference type="ARBA" id="ARBA00023136"/>
    </source>
</evidence>
<feature type="transmembrane region" description="Helical" evidence="6">
    <location>
        <begin position="185"/>
        <end position="209"/>
    </location>
</feature>
<dbReference type="SMART" id="SM01417">
    <property type="entry name" value="Solute_trans_a"/>
    <property type="match status" value="1"/>
</dbReference>
<comment type="subcellular location">
    <subcellularLocation>
        <location evidence="1">Membrane</location>
        <topology evidence="1">Multi-pass membrane protein</topology>
    </subcellularLocation>
</comment>
<gene>
    <name evidence="7" type="ORF">Edafosvirus63_4</name>
</gene>
<keyword evidence="3 6" id="KW-1133">Transmembrane helix</keyword>